<sequence length="102" mass="12203">MKRYRQQKSEPKGASIPILVPNSLKHVKRKSSFENPNKKRKRSIEKKMNLSRDSSGNTAGNRDQLKRPRFGQIRIQREILYREEEKLTEIEKRKERDVRRGN</sequence>
<proteinExistence type="predicted"/>
<evidence type="ECO:0000313" key="2">
    <source>
        <dbReference type="EMBL" id="CAJ1856762.1"/>
    </source>
</evidence>
<name>A0AA86RXU3_9FABA</name>
<accession>A0AA86RXU3</accession>
<dbReference type="Proteomes" id="UP001189624">
    <property type="component" value="Chromosome 1"/>
</dbReference>
<dbReference type="EMBL" id="OY731398">
    <property type="protein sequence ID" value="CAJ1856762.1"/>
    <property type="molecule type" value="Genomic_DNA"/>
</dbReference>
<organism evidence="2 3">
    <name type="scientific">Sphenostylis stenocarpa</name>
    <dbReference type="NCBI Taxonomy" id="92480"/>
    <lineage>
        <taxon>Eukaryota</taxon>
        <taxon>Viridiplantae</taxon>
        <taxon>Streptophyta</taxon>
        <taxon>Embryophyta</taxon>
        <taxon>Tracheophyta</taxon>
        <taxon>Spermatophyta</taxon>
        <taxon>Magnoliopsida</taxon>
        <taxon>eudicotyledons</taxon>
        <taxon>Gunneridae</taxon>
        <taxon>Pentapetalae</taxon>
        <taxon>rosids</taxon>
        <taxon>fabids</taxon>
        <taxon>Fabales</taxon>
        <taxon>Fabaceae</taxon>
        <taxon>Papilionoideae</taxon>
        <taxon>50 kb inversion clade</taxon>
        <taxon>NPAAA clade</taxon>
        <taxon>indigoferoid/millettioid clade</taxon>
        <taxon>Phaseoleae</taxon>
        <taxon>Sphenostylis</taxon>
    </lineage>
</organism>
<dbReference type="AlphaFoldDB" id="A0AA86RXU3"/>
<reference evidence="2" key="1">
    <citation type="submission" date="2023-10" db="EMBL/GenBank/DDBJ databases">
        <authorList>
            <person name="Domelevo Entfellner J.-B."/>
        </authorList>
    </citation>
    <scope>NUCLEOTIDE SEQUENCE</scope>
</reference>
<keyword evidence="3" id="KW-1185">Reference proteome</keyword>
<evidence type="ECO:0000313" key="3">
    <source>
        <dbReference type="Proteomes" id="UP001189624"/>
    </source>
</evidence>
<protein>
    <submittedName>
        <fullName evidence="2">Uncharacterized protein</fullName>
    </submittedName>
</protein>
<dbReference type="Gramene" id="rna-AYBTSS11_LOCUS2067">
    <property type="protein sequence ID" value="CAJ1856762.1"/>
    <property type="gene ID" value="gene-AYBTSS11_LOCUS2067"/>
</dbReference>
<feature type="region of interest" description="Disordered" evidence="1">
    <location>
        <begin position="1"/>
        <end position="71"/>
    </location>
</feature>
<gene>
    <name evidence="2" type="ORF">AYBTSS11_LOCUS2067</name>
</gene>
<feature type="compositionally biased region" description="Polar residues" evidence="1">
    <location>
        <begin position="51"/>
        <end position="61"/>
    </location>
</feature>
<evidence type="ECO:0000256" key="1">
    <source>
        <dbReference type="SAM" id="MobiDB-lite"/>
    </source>
</evidence>